<reference evidence="1 2" key="1">
    <citation type="submission" date="2024-01" db="EMBL/GenBank/DDBJ databases">
        <title>A draft genome for a cacao thread blight-causing isolate of Paramarasmius palmivorus.</title>
        <authorList>
            <person name="Baruah I.K."/>
            <person name="Bukari Y."/>
            <person name="Amoako-Attah I."/>
            <person name="Meinhardt L.W."/>
            <person name="Bailey B.A."/>
            <person name="Cohen S.P."/>
        </authorList>
    </citation>
    <scope>NUCLEOTIDE SEQUENCE [LARGE SCALE GENOMIC DNA]</scope>
    <source>
        <strain evidence="1 2">GH-12</strain>
    </source>
</reference>
<keyword evidence="2" id="KW-1185">Reference proteome</keyword>
<protein>
    <submittedName>
        <fullName evidence="1">Uncharacterized protein</fullName>
    </submittedName>
</protein>
<organism evidence="1 2">
    <name type="scientific">Paramarasmius palmivorus</name>
    <dbReference type="NCBI Taxonomy" id="297713"/>
    <lineage>
        <taxon>Eukaryota</taxon>
        <taxon>Fungi</taxon>
        <taxon>Dikarya</taxon>
        <taxon>Basidiomycota</taxon>
        <taxon>Agaricomycotina</taxon>
        <taxon>Agaricomycetes</taxon>
        <taxon>Agaricomycetidae</taxon>
        <taxon>Agaricales</taxon>
        <taxon>Marasmiineae</taxon>
        <taxon>Marasmiaceae</taxon>
        <taxon>Paramarasmius</taxon>
    </lineage>
</organism>
<dbReference type="Proteomes" id="UP001383192">
    <property type="component" value="Unassembled WGS sequence"/>
</dbReference>
<evidence type="ECO:0000313" key="2">
    <source>
        <dbReference type="Proteomes" id="UP001383192"/>
    </source>
</evidence>
<gene>
    <name evidence="1" type="ORF">VNI00_002318</name>
</gene>
<sequence length="110" mass="12695">MSTLMMTFITASKMIMCYPRLTLVNHEALDTTRKLNENIKLKCAYFKYDYIHINSLLTLYDLLDPLRDLMVLLCQIRDDLCLVIPLPPLPVPDVLMLEHHSPFLATVDTA</sequence>
<accession>A0AAW0DZT7</accession>
<dbReference type="EMBL" id="JAYKXP010000006">
    <property type="protein sequence ID" value="KAK7056601.1"/>
    <property type="molecule type" value="Genomic_DNA"/>
</dbReference>
<dbReference type="AlphaFoldDB" id="A0AAW0DZT7"/>
<name>A0AAW0DZT7_9AGAR</name>
<evidence type="ECO:0000313" key="1">
    <source>
        <dbReference type="EMBL" id="KAK7056601.1"/>
    </source>
</evidence>
<proteinExistence type="predicted"/>
<comment type="caution">
    <text evidence="1">The sequence shown here is derived from an EMBL/GenBank/DDBJ whole genome shotgun (WGS) entry which is preliminary data.</text>
</comment>